<organism evidence="10">
    <name type="scientific">Falcolipeurus quadripustulatus</name>
    <dbReference type="NCBI Taxonomy" id="2358485"/>
    <lineage>
        <taxon>Eukaryota</taxon>
        <taxon>Metazoa</taxon>
        <taxon>Ecdysozoa</taxon>
        <taxon>Arthropoda</taxon>
        <taxon>Hexapoda</taxon>
        <taxon>Insecta</taxon>
        <taxon>Pterygota</taxon>
        <taxon>Neoptera</taxon>
        <taxon>Paraneoptera</taxon>
        <taxon>Psocodea</taxon>
        <taxon>Troctomorpha</taxon>
        <taxon>Phthiraptera</taxon>
        <taxon>Ischnocera</taxon>
        <taxon>Philopteridae</taxon>
        <taxon>Falcolipeurus</taxon>
    </lineage>
</organism>
<keyword evidence="4 9" id="KW-0813">Transport</keyword>
<evidence type="ECO:0000313" key="10">
    <source>
        <dbReference type="EMBL" id="AYC65872.1"/>
    </source>
</evidence>
<evidence type="ECO:0000256" key="1">
    <source>
        <dbReference type="ARBA" id="ARBA00004370"/>
    </source>
</evidence>
<dbReference type="PANTHER" id="PTHR11058">
    <property type="entry name" value="NADH-UBIQUINONE OXIDOREDUCTASE CHAIN 3"/>
    <property type="match status" value="1"/>
</dbReference>
<evidence type="ECO:0000256" key="2">
    <source>
        <dbReference type="ARBA" id="ARBA00008472"/>
    </source>
</evidence>
<geneLocation type="mitochondrion" evidence="10"/>
<evidence type="ECO:0000256" key="4">
    <source>
        <dbReference type="ARBA" id="ARBA00022448"/>
    </source>
</evidence>
<keyword evidence="9" id="KW-0679">Respiratory chain</keyword>
<name>A0A386B2B1_9NEOP</name>
<gene>
    <name evidence="10" type="primary">ND3</name>
</gene>
<protein>
    <recommendedName>
        <fullName evidence="3 9">NADH-ubiquinone oxidoreductase chain 3</fullName>
        <ecNumber evidence="9">7.1.1.2</ecNumber>
    </recommendedName>
</protein>
<comment type="catalytic activity">
    <reaction evidence="8 9">
        <text>a ubiquinone + NADH + 5 H(+)(in) = a ubiquinol + NAD(+) + 4 H(+)(out)</text>
        <dbReference type="Rhea" id="RHEA:29091"/>
        <dbReference type="Rhea" id="RHEA-COMP:9565"/>
        <dbReference type="Rhea" id="RHEA-COMP:9566"/>
        <dbReference type="ChEBI" id="CHEBI:15378"/>
        <dbReference type="ChEBI" id="CHEBI:16389"/>
        <dbReference type="ChEBI" id="CHEBI:17976"/>
        <dbReference type="ChEBI" id="CHEBI:57540"/>
        <dbReference type="ChEBI" id="CHEBI:57945"/>
        <dbReference type="EC" id="7.1.1.2"/>
    </reaction>
</comment>
<dbReference type="GO" id="GO:0008137">
    <property type="term" value="F:NADH dehydrogenase (ubiquinone) activity"/>
    <property type="evidence" value="ECO:0007669"/>
    <property type="project" value="UniProtKB-UniRule"/>
</dbReference>
<dbReference type="Gene3D" id="1.20.58.1610">
    <property type="entry name" value="NADH:ubiquinone/plastoquinone oxidoreductase, chain 3"/>
    <property type="match status" value="1"/>
</dbReference>
<feature type="transmembrane region" description="Helical" evidence="9">
    <location>
        <begin position="53"/>
        <end position="79"/>
    </location>
</feature>
<evidence type="ECO:0000256" key="5">
    <source>
        <dbReference type="ARBA" id="ARBA00022692"/>
    </source>
</evidence>
<keyword evidence="9" id="KW-0830">Ubiquinone</keyword>
<keyword evidence="7 9" id="KW-0472">Membrane</keyword>
<dbReference type="EC" id="7.1.1.2" evidence="9"/>
<keyword evidence="5 9" id="KW-0812">Transmembrane</keyword>
<keyword evidence="9" id="KW-0249">Electron transport</keyword>
<keyword evidence="9" id="KW-0520">NAD</keyword>
<dbReference type="AlphaFoldDB" id="A0A386B2B1"/>
<dbReference type="InterPro" id="IPR000440">
    <property type="entry name" value="NADH_UbQ/plastoQ_OxRdtase_su3"/>
</dbReference>
<keyword evidence="9" id="KW-1278">Translocase</keyword>
<dbReference type="PANTHER" id="PTHR11058:SF9">
    <property type="entry name" value="NADH-UBIQUINONE OXIDOREDUCTASE CHAIN 3"/>
    <property type="match status" value="1"/>
</dbReference>
<dbReference type="GO" id="GO:0030964">
    <property type="term" value="C:NADH dehydrogenase complex"/>
    <property type="evidence" value="ECO:0007669"/>
    <property type="project" value="TreeGrafter"/>
</dbReference>
<comment type="subcellular location">
    <subcellularLocation>
        <location evidence="1">Membrane</location>
    </subcellularLocation>
    <subcellularLocation>
        <location evidence="9">Mitochondrion membrane</location>
        <topology evidence="9">Multi-pass membrane protein</topology>
    </subcellularLocation>
</comment>
<keyword evidence="6 9" id="KW-1133">Transmembrane helix</keyword>
<reference evidence="10" key="1">
    <citation type="journal article" date="2018" name="Syst. Biol.">
        <title>Mitochondrial Genome Fragmentation Unites the Parasitic Lice of Eutherian Mammals.</title>
        <authorList>
            <person name="Song F."/>
            <person name="Li H."/>
            <person name="Liu G.-H."/>
            <person name="Wang W."/>
            <person name="James P."/>
            <person name="Colwell D.D."/>
            <person name="Tran A."/>
            <person name="Gong S."/>
            <person name="Cai W."/>
            <person name="Shao R."/>
        </authorList>
    </citation>
    <scope>NUCLEOTIDE SEQUENCE</scope>
</reference>
<dbReference type="EMBL" id="MH001226">
    <property type="protein sequence ID" value="AYC65872.1"/>
    <property type="molecule type" value="Genomic_DNA"/>
</dbReference>
<comment type="similarity">
    <text evidence="2 9">Belongs to the complex I subunit 3 family.</text>
</comment>
<proteinExistence type="inferred from homology"/>
<evidence type="ECO:0000256" key="8">
    <source>
        <dbReference type="ARBA" id="ARBA00049551"/>
    </source>
</evidence>
<evidence type="ECO:0000256" key="9">
    <source>
        <dbReference type="RuleBase" id="RU003640"/>
    </source>
</evidence>
<feature type="transmembrane region" description="Helical" evidence="9">
    <location>
        <begin position="85"/>
        <end position="109"/>
    </location>
</feature>
<sequence length="117" mass="13860">MMSFFFSWFFISIFLVSLIGLISLFFMVSDCSVVSNDPFECGFDQLDYNRVPICLHFFMIGILFLIFDIELVVCFPLLFTLFNSFVFWGVFWYMIIMILLLGLFVEIFIGSLDWKEE</sequence>
<comment type="function">
    <text evidence="9">Core subunit of the mitochondrial membrane respiratory chain NADH dehydrogenase (Complex I) which catalyzes electron transfer from NADH through the respiratory chain, using ubiquinone as an electron acceptor. Essential for the catalytic activity of complex I.</text>
</comment>
<dbReference type="InterPro" id="IPR038430">
    <property type="entry name" value="NDAH_ubi_oxred_su3_sf"/>
</dbReference>
<dbReference type="Pfam" id="PF00507">
    <property type="entry name" value="Oxidored_q4"/>
    <property type="match status" value="1"/>
</dbReference>
<accession>A0A386B2B1</accession>
<feature type="transmembrane region" description="Helical" evidence="9">
    <location>
        <begin position="6"/>
        <end position="28"/>
    </location>
</feature>
<evidence type="ECO:0000256" key="3">
    <source>
        <dbReference type="ARBA" id="ARBA00021007"/>
    </source>
</evidence>
<keyword evidence="9 10" id="KW-0496">Mitochondrion</keyword>
<evidence type="ECO:0000256" key="7">
    <source>
        <dbReference type="ARBA" id="ARBA00023136"/>
    </source>
</evidence>
<dbReference type="GO" id="GO:0031966">
    <property type="term" value="C:mitochondrial membrane"/>
    <property type="evidence" value="ECO:0007669"/>
    <property type="project" value="UniProtKB-SubCell"/>
</dbReference>
<evidence type="ECO:0000256" key="6">
    <source>
        <dbReference type="ARBA" id="ARBA00022989"/>
    </source>
</evidence>